<protein>
    <recommendedName>
        <fullName evidence="1">Fungal lipase-type domain-containing protein</fullName>
    </recommendedName>
</protein>
<reference evidence="2 3" key="1">
    <citation type="submission" date="2023-01" db="EMBL/GenBank/DDBJ databases">
        <title>Novel diversity within Roseofilum (Cyanobacteria; Desertifilaceae) from marine benthic mats with descriptions of four novel species.</title>
        <authorList>
            <person name="Wang Y."/>
            <person name="Berthold D.E."/>
            <person name="Hu J."/>
            <person name="Lefler F.W."/>
            <person name="Laughinghouse H.D. IV."/>
        </authorList>
    </citation>
    <scope>NUCLEOTIDE SEQUENCE [LARGE SCALE GENOMIC DNA]</scope>
    <source>
        <strain evidence="2 3">BLCC-M114</strain>
    </source>
</reference>
<dbReference type="EMBL" id="JAQOSO010000084">
    <property type="protein sequence ID" value="MDJ1175541.1"/>
    <property type="molecule type" value="Genomic_DNA"/>
</dbReference>
<keyword evidence="3" id="KW-1185">Reference proteome</keyword>
<dbReference type="RefSeq" id="WP_283767844.1">
    <property type="nucleotide sequence ID" value="NZ_JAQOSO010000084.1"/>
</dbReference>
<evidence type="ECO:0000313" key="3">
    <source>
        <dbReference type="Proteomes" id="UP001235849"/>
    </source>
</evidence>
<dbReference type="InterPro" id="IPR045680">
    <property type="entry name" value="DUF6200"/>
</dbReference>
<evidence type="ECO:0000313" key="2">
    <source>
        <dbReference type="EMBL" id="MDJ1175541.1"/>
    </source>
</evidence>
<name>A0ABT7B8P3_9CYAN</name>
<comment type="caution">
    <text evidence="2">The sequence shown here is derived from an EMBL/GenBank/DDBJ whole genome shotgun (WGS) entry which is preliminary data.</text>
</comment>
<gene>
    <name evidence="2" type="ORF">PMG25_15730</name>
</gene>
<dbReference type="Gene3D" id="3.40.50.1820">
    <property type="entry name" value="alpha/beta hydrolase"/>
    <property type="match status" value="1"/>
</dbReference>
<dbReference type="PANTHER" id="PTHR45856:SF11">
    <property type="entry name" value="FUNGAL LIPASE-LIKE DOMAIN-CONTAINING PROTEIN"/>
    <property type="match status" value="1"/>
</dbReference>
<feature type="domain" description="Fungal lipase-type" evidence="1">
    <location>
        <begin position="143"/>
        <end position="260"/>
    </location>
</feature>
<dbReference type="Proteomes" id="UP001235849">
    <property type="component" value="Unassembled WGS sequence"/>
</dbReference>
<organism evidence="2 3">
    <name type="scientific">Roseofilum capinflatum BLCC-M114</name>
    <dbReference type="NCBI Taxonomy" id="3022440"/>
    <lineage>
        <taxon>Bacteria</taxon>
        <taxon>Bacillati</taxon>
        <taxon>Cyanobacteriota</taxon>
        <taxon>Cyanophyceae</taxon>
        <taxon>Desertifilales</taxon>
        <taxon>Desertifilaceae</taxon>
        <taxon>Roseofilum</taxon>
        <taxon>Roseofilum capinflatum</taxon>
    </lineage>
</organism>
<accession>A0ABT7B8P3</accession>
<dbReference type="InterPro" id="IPR029058">
    <property type="entry name" value="AB_hydrolase_fold"/>
</dbReference>
<proteinExistence type="predicted"/>
<dbReference type="Pfam" id="PF01764">
    <property type="entry name" value="Lipase_3"/>
    <property type="match status" value="1"/>
</dbReference>
<dbReference type="SUPFAM" id="SSF53474">
    <property type="entry name" value="alpha/beta-Hydrolases"/>
    <property type="match status" value="1"/>
</dbReference>
<dbReference type="InterPro" id="IPR051218">
    <property type="entry name" value="Sec_MonoDiacylglyc_Lipase"/>
</dbReference>
<dbReference type="InterPro" id="IPR002921">
    <property type="entry name" value="Fungal_lipase-type"/>
</dbReference>
<dbReference type="Pfam" id="PF19702">
    <property type="entry name" value="DUF6200"/>
    <property type="match status" value="1"/>
</dbReference>
<evidence type="ECO:0000259" key="1">
    <source>
        <dbReference type="Pfam" id="PF01764"/>
    </source>
</evidence>
<dbReference type="PANTHER" id="PTHR45856">
    <property type="entry name" value="ALPHA/BETA-HYDROLASES SUPERFAMILY PROTEIN"/>
    <property type="match status" value="1"/>
</dbReference>
<sequence length="540" mass="60558">MSSQYSWQQKILCLIWLTYCISIPKTYFGSQEYLQTFATKAVKANFADPQIRSLIGTWQLTWGCAVYQIKKGSSSSNVNDHTMYIAKYMDNPDLDQYVIALAGTNPFSLQNLLLEDVNVATASPWNQGQPWKTAERLTKDNGEPAVSAGITKALKDLTTAMWDGDQLLFDHLREITMNASKPVEITVAGHSLAGAMAPSLALSLVDRQAEWDAKHTTNIKVVSLAGFSPGNEAFARYYDQTLGDKTERLWNQMDIVPNVWAVEGLRKIPRIYTPDIPPILAVDIALKALELSSQDQNYTHIKRTTEGFASDFNPGFMIDNLPNDSDLKEVVLDVCTEFMAYPIILQLQSIPLVGDVTKDYVTDLVKEFSEEVRAVLDDVVTNNASSEELLKESLNGIISKICGVDVNLFLFPIPDELEELLSTGQVVRLINFVLQVLFQHVWRYSRHYQFTEFDARRAELTAQVASKMKVEESKVQTQNTVIVNYGSAKKDDVDDLLRGEGKLLRSISSVMEQLKQADQVSQNAQPVIFIVQKKKDSGKF</sequence>